<accession>A0ABY4YPD7</accession>
<dbReference type="InterPro" id="IPR016181">
    <property type="entry name" value="Acyl_CoA_acyltransferase"/>
</dbReference>
<dbReference type="EMBL" id="CP099489">
    <property type="protein sequence ID" value="USQ78140.1"/>
    <property type="molecule type" value="Genomic_DNA"/>
</dbReference>
<dbReference type="Pfam" id="PF00583">
    <property type="entry name" value="Acetyltransf_1"/>
    <property type="match status" value="1"/>
</dbReference>
<protein>
    <submittedName>
        <fullName evidence="4">GNAT family N-acetyltransferase</fullName>
    </submittedName>
</protein>
<evidence type="ECO:0000313" key="4">
    <source>
        <dbReference type="EMBL" id="USQ78140.1"/>
    </source>
</evidence>
<evidence type="ECO:0000313" key="5">
    <source>
        <dbReference type="Proteomes" id="UP001056455"/>
    </source>
</evidence>
<dbReference type="PANTHER" id="PTHR43626:SF4">
    <property type="entry name" value="GCN5-RELATED N-ACETYLTRANSFERASE 2, CHLOROPLASTIC"/>
    <property type="match status" value="1"/>
</dbReference>
<dbReference type="InterPro" id="IPR000182">
    <property type="entry name" value="GNAT_dom"/>
</dbReference>
<dbReference type="PROSITE" id="PS51186">
    <property type="entry name" value="GNAT"/>
    <property type="match status" value="1"/>
</dbReference>
<evidence type="ECO:0000259" key="3">
    <source>
        <dbReference type="PROSITE" id="PS51186"/>
    </source>
</evidence>
<reference evidence="4" key="1">
    <citation type="submission" date="2022-06" db="EMBL/GenBank/DDBJ databases">
        <title>Ornithinimicrobium HY1793.</title>
        <authorList>
            <person name="Huang Y."/>
        </authorList>
    </citation>
    <scope>NUCLEOTIDE SEQUENCE</scope>
    <source>
        <strain evidence="4">HY1793</strain>
    </source>
</reference>
<evidence type="ECO:0000256" key="2">
    <source>
        <dbReference type="ARBA" id="ARBA00023315"/>
    </source>
</evidence>
<proteinExistence type="predicted"/>
<gene>
    <name evidence="4" type="ORF">NF556_10745</name>
</gene>
<keyword evidence="5" id="KW-1185">Reference proteome</keyword>
<dbReference type="Gene3D" id="3.40.630.30">
    <property type="match status" value="1"/>
</dbReference>
<dbReference type="InterPro" id="IPR045039">
    <property type="entry name" value="NSI-like"/>
</dbReference>
<keyword evidence="2" id="KW-0012">Acyltransferase</keyword>
<dbReference type="PANTHER" id="PTHR43626">
    <property type="entry name" value="ACYL-COA N-ACYLTRANSFERASE"/>
    <property type="match status" value="1"/>
</dbReference>
<feature type="domain" description="N-acetyltransferase" evidence="3">
    <location>
        <begin position="1"/>
        <end position="134"/>
    </location>
</feature>
<keyword evidence="1" id="KW-0808">Transferase</keyword>
<organism evidence="4 5">
    <name type="scientific">Ornithinimicrobium faecis</name>
    <dbReference type="NCBI Taxonomy" id="2934158"/>
    <lineage>
        <taxon>Bacteria</taxon>
        <taxon>Bacillati</taxon>
        <taxon>Actinomycetota</taxon>
        <taxon>Actinomycetes</taxon>
        <taxon>Micrococcales</taxon>
        <taxon>Ornithinimicrobiaceae</taxon>
        <taxon>Ornithinimicrobium</taxon>
    </lineage>
</organism>
<dbReference type="SUPFAM" id="SSF55729">
    <property type="entry name" value="Acyl-CoA N-acyltransferases (Nat)"/>
    <property type="match status" value="1"/>
</dbReference>
<dbReference type="Proteomes" id="UP001056455">
    <property type="component" value="Chromosome"/>
</dbReference>
<dbReference type="RefSeq" id="WP_252590924.1">
    <property type="nucleotide sequence ID" value="NZ_CP099489.1"/>
</dbReference>
<sequence length="134" mass="14985">MTPTEYLTDNDRISPDMITGFFVGWPHPPTPEKLIETMAGSYRRVWAVRDGKVVGYINAISDGVLNAFIPWLEVHPDHQDEGIGTELVHRMVALLDGMYAIDLCCDPELFPYYEKLGFITFGGAGLRFPAAIHS</sequence>
<evidence type="ECO:0000256" key="1">
    <source>
        <dbReference type="ARBA" id="ARBA00022679"/>
    </source>
</evidence>
<name>A0ABY4YPD7_9MICO</name>
<dbReference type="CDD" id="cd04301">
    <property type="entry name" value="NAT_SF"/>
    <property type="match status" value="1"/>
</dbReference>